<keyword evidence="3" id="KW-0411">Iron-sulfur</keyword>
<dbReference type="CDD" id="cd01335">
    <property type="entry name" value="Radical_SAM"/>
    <property type="match status" value="1"/>
</dbReference>
<evidence type="ECO:0000256" key="2">
    <source>
        <dbReference type="ARBA" id="ARBA00023004"/>
    </source>
</evidence>
<dbReference type="SFLD" id="SFLDG01084">
    <property type="entry name" value="Uncharacterised_Radical_SAM_Su"/>
    <property type="match status" value="1"/>
</dbReference>
<evidence type="ECO:0000259" key="4">
    <source>
        <dbReference type="PROSITE" id="PS51918"/>
    </source>
</evidence>
<accession>A0A381Q0P2</accession>
<sequence>MAGADVQEIHCKTLLNKIDVPKFPFRWTLNPYRGCRHACTYCYARPTHEFWGLDSGRDFETRVFAKVNAPEVLRQELKRPSWRRESIAIGTASDPYEPAEAEYEITRGILHVLRDFQNPASITTKGVLVRRDADILAELTEVADVHVNFSIGTIDEKVWKMMEPGTPNPMARMEAMQYLVENGVSAGVMMAPLLPGITDDEANIQAVVEAAHEHGAEYLGANVLFLKPGSKEWFMPMLREAYPHLNPGYNRLYNNKTYAPRDYTKTVMDTVDRVRRQWNLPDRAKVQENMATKGQLQLAFTA</sequence>
<keyword evidence="2" id="KW-0408">Iron</keyword>
<feature type="domain" description="Radical SAM core" evidence="4">
    <location>
        <begin position="21"/>
        <end position="262"/>
    </location>
</feature>
<dbReference type="Gene3D" id="3.80.30.30">
    <property type="match status" value="1"/>
</dbReference>
<dbReference type="GO" id="GO:0051536">
    <property type="term" value="F:iron-sulfur cluster binding"/>
    <property type="evidence" value="ECO:0007669"/>
    <property type="project" value="UniProtKB-KW"/>
</dbReference>
<keyword evidence="1" id="KW-0479">Metal-binding</keyword>
<protein>
    <recommendedName>
        <fullName evidence="4">Radical SAM core domain-containing protein</fullName>
    </recommendedName>
</protein>
<dbReference type="InterPro" id="IPR007197">
    <property type="entry name" value="rSAM"/>
</dbReference>
<dbReference type="PANTHER" id="PTHR43432:SF3">
    <property type="entry name" value="SLR0285 PROTEIN"/>
    <property type="match status" value="1"/>
</dbReference>
<gene>
    <name evidence="5" type="ORF">METZ01_LOCUS25735</name>
</gene>
<dbReference type="GO" id="GO:0046872">
    <property type="term" value="F:metal ion binding"/>
    <property type="evidence" value="ECO:0007669"/>
    <property type="project" value="UniProtKB-KW"/>
</dbReference>
<dbReference type="PANTHER" id="PTHR43432">
    <property type="entry name" value="SLR0285 PROTEIN"/>
    <property type="match status" value="1"/>
</dbReference>
<dbReference type="InterPro" id="IPR058240">
    <property type="entry name" value="rSAM_sf"/>
</dbReference>
<dbReference type="SUPFAM" id="SSF102114">
    <property type="entry name" value="Radical SAM enzymes"/>
    <property type="match status" value="1"/>
</dbReference>
<dbReference type="SFLD" id="SFLDS00029">
    <property type="entry name" value="Radical_SAM"/>
    <property type="match status" value="1"/>
</dbReference>
<evidence type="ECO:0000256" key="3">
    <source>
        <dbReference type="ARBA" id="ARBA00023014"/>
    </source>
</evidence>
<dbReference type="InterPro" id="IPR040086">
    <property type="entry name" value="MJ0683-like"/>
</dbReference>
<proteinExistence type="predicted"/>
<reference evidence="5" key="1">
    <citation type="submission" date="2018-05" db="EMBL/GenBank/DDBJ databases">
        <authorList>
            <person name="Lanie J.A."/>
            <person name="Ng W.-L."/>
            <person name="Kazmierczak K.M."/>
            <person name="Andrzejewski T.M."/>
            <person name="Davidsen T.M."/>
            <person name="Wayne K.J."/>
            <person name="Tettelin H."/>
            <person name="Glass J.I."/>
            <person name="Rusch D."/>
            <person name="Podicherti R."/>
            <person name="Tsui H.-C.T."/>
            <person name="Winkler M.E."/>
        </authorList>
    </citation>
    <scope>NUCLEOTIDE SEQUENCE</scope>
</reference>
<dbReference type="GO" id="GO:0003824">
    <property type="term" value="F:catalytic activity"/>
    <property type="evidence" value="ECO:0007669"/>
    <property type="project" value="InterPro"/>
</dbReference>
<evidence type="ECO:0000313" key="5">
    <source>
        <dbReference type="EMBL" id="SUZ72881.1"/>
    </source>
</evidence>
<dbReference type="SMART" id="SM00729">
    <property type="entry name" value="Elp3"/>
    <property type="match status" value="1"/>
</dbReference>
<organism evidence="5">
    <name type="scientific">marine metagenome</name>
    <dbReference type="NCBI Taxonomy" id="408172"/>
    <lineage>
        <taxon>unclassified sequences</taxon>
        <taxon>metagenomes</taxon>
        <taxon>ecological metagenomes</taxon>
    </lineage>
</organism>
<dbReference type="InterPro" id="IPR006638">
    <property type="entry name" value="Elp3/MiaA/NifB-like_rSAM"/>
</dbReference>
<dbReference type="Pfam" id="PF04055">
    <property type="entry name" value="Radical_SAM"/>
    <property type="match status" value="1"/>
</dbReference>
<name>A0A381Q0P2_9ZZZZ</name>
<evidence type="ECO:0000256" key="1">
    <source>
        <dbReference type="ARBA" id="ARBA00022723"/>
    </source>
</evidence>
<dbReference type="AlphaFoldDB" id="A0A381Q0P2"/>
<dbReference type="PROSITE" id="PS51918">
    <property type="entry name" value="RADICAL_SAM"/>
    <property type="match status" value="1"/>
</dbReference>
<dbReference type="EMBL" id="UINC01001161">
    <property type="protein sequence ID" value="SUZ72881.1"/>
    <property type="molecule type" value="Genomic_DNA"/>
</dbReference>